<protein>
    <recommendedName>
        <fullName evidence="3">Ribosome maturation factor RimP</fullName>
    </recommendedName>
</protein>
<proteinExistence type="inferred from homology"/>
<comment type="subcellular location">
    <subcellularLocation>
        <location evidence="3">Cytoplasm</location>
    </subcellularLocation>
</comment>
<dbReference type="CDD" id="cd01734">
    <property type="entry name" value="YlxS_C"/>
    <property type="match status" value="1"/>
</dbReference>
<evidence type="ECO:0000259" key="4">
    <source>
        <dbReference type="Pfam" id="PF02576"/>
    </source>
</evidence>
<dbReference type="InterPro" id="IPR036847">
    <property type="entry name" value="RimP_C_sf"/>
</dbReference>
<comment type="caution">
    <text evidence="6">The sequence shown here is derived from an EMBL/GenBank/DDBJ whole genome shotgun (WGS) entry which is preliminary data.</text>
</comment>
<dbReference type="InterPro" id="IPR028989">
    <property type="entry name" value="RimP_N"/>
</dbReference>
<dbReference type="PANTHER" id="PTHR33867">
    <property type="entry name" value="RIBOSOME MATURATION FACTOR RIMP"/>
    <property type="match status" value="1"/>
</dbReference>
<dbReference type="InterPro" id="IPR003728">
    <property type="entry name" value="Ribosome_maturation_RimP"/>
</dbReference>
<dbReference type="Gene3D" id="2.30.30.180">
    <property type="entry name" value="Ribosome maturation factor RimP, C-terminal domain"/>
    <property type="match status" value="1"/>
</dbReference>
<dbReference type="GO" id="GO:0005829">
    <property type="term" value="C:cytosol"/>
    <property type="evidence" value="ECO:0007669"/>
    <property type="project" value="TreeGrafter"/>
</dbReference>
<dbReference type="HAMAP" id="MF_01077">
    <property type="entry name" value="RimP"/>
    <property type="match status" value="1"/>
</dbReference>
<organism evidence="6 7">
    <name type="scientific">Enterococcus faecalis TX4248</name>
    <dbReference type="NCBI Taxonomy" id="749495"/>
    <lineage>
        <taxon>Bacteria</taxon>
        <taxon>Bacillati</taxon>
        <taxon>Bacillota</taxon>
        <taxon>Bacilli</taxon>
        <taxon>Lactobacillales</taxon>
        <taxon>Enterococcaceae</taxon>
        <taxon>Enterococcus</taxon>
    </lineage>
</organism>
<evidence type="ECO:0000313" key="6">
    <source>
        <dbReference type="EMBL" id="EFM83676.1"/>
    </source>
</evidence>
<dbReference type="GO" id="GO:0006412">
    <property type="term" value="P:translation"/>
    <property type="evidence" value="ECO:0007669"/>
    <property type="project" value="TreeGrafter"/>
</dbReference>
<dbReference type="PANTHER" id="PTHR33867:SF1">
    <property type="entry name" value="RIBOSOME MATURATION FACTOR RIMP"/>
    <property type="match status" value="1"/>
</dbReference>
<evidence type="ECO:0000256" key="2">
    <source>
        <dbReference type="ARBA" id="ARBA00022517"/>
    </source>
</evidence>
<accession>A0A125W900</accession>
<dbReference type="InterPro" id="IPR028998">
    <property type="entry name" value="RimP_C"/>
</dbReference>
<dbReference type="FunFam" id="3.30.300.70:FF:000001">
    <property type="entry name" value="Ribosome maturation factor RimP"/>
    <property type="match status" value="1"/>
</dbReference>
<dbReference type="NCBIfam" id="NF000928">
    <property type="entry name" value="PRK00092.1-2"/>
    <property type="match status" value="1"/>
</dbReference>
<comment type="similarity">
    <text evidence="3">Belongs to the RimP family.</text>
</comment>
<dbReference type="SUPFAM" id="SSF75420">
    <property type="entry name" value="YhbC-like, N-terminal domain"/>
    <property type="match status" value="1"/>
</dbReference>
<dbReference type="InterPro" id="IPR035956">
    <property type="entry name" value="RimP_N_sf"/>
</dbReference>
<evidence type="ECO:0000256" key="3">
    <source>
        <dbReference type="HAMAP-Rule" id="MF_01077"/>
    </source>
</evidence>
<comment type="function">
    <text evidence="3">Required for maturation of 30S ribosomal subunits.</text>
</comment>
<gene>
    <name evidence="3" type="primary">rimP</name>
    <name evidence="6" type="ORF">HMPREF9498_00672</name>
</gene>
<name>A0A125W900_ENTFL</name>
<dbReference type="Pfam" id="PF17384">
    <property type="entry name" value="DUF150_C"/>
    <property type="match status" value="1"/>
</dbReference>
<keyword evidence="2 3" id="KW-0690">Ribosome biogenesis</keyword>
<dbReference type="GO" id="GO:0000028">
    <property type="term" value="P:ribosomal small subunit assembly"/>
    <property type="evidence" value="ECO:0007669"/>
    <property type="project" value="TreeGrafter"/>
</dbReference>
<feature type="domain" description="Ribosome maturation factor RimP C-terminal" evidence="5">
    <location>
        <begin position="116"/>
        <end position="185"/>
    </location>
</feature>
<evidence type="ECO:0000256" key="1">
    <source>
        <dbReference type="ARBA" id="ARBA00022490"/>
    </source>
</evidence>
<dbReference type="AlphaFoldDB" id="A0A125W900"/>
<evidence type="ECO:0000259" key="5">
    <source>
        <dbReference type="Pfam" id="PF17384"/>
    </source>
</evidence>
<reference evidence="6 7" key="1">
    <citation type="submission" date="2010-07" db="EMBL/GenBank/DDBJ databases">
        <authorList>
            <person name="Sid Ahmed O."/>
        </authorList>
    </citation>
    <scope>NUCLEOTIDE SEQUENCE [LARGE SCALE GENOMIC DNA]</scope>
    <source>
        <strain evidence="6 7">TX4248</strain>
    </source>
</reference>
<dbReference type="EMBL" id="AEBR01000020">
    <property type="protein sequence ID" value="EFM83676.1"/>
    <property type="molecule type" value="Genomic_DNA"/>
</dbReference>
<dbReference type="SUPFAM" id="SSF74942">
    <property type="entry name" value="YhbC-like, C-terminal domain"/>
    <property type="match status" value="1"/>
</dbReference>
<dbReference type="Gene3D" id="3.30.300.70">
    <property type="entry name" value="RimP-like superfamily, N-terminal"/>
    <property type="match status" value="1"/>
</dbReference>
<evidence type="ECO:0000313" key="7">
    <source>
        <dbReference type="Proteomes" id="UP000004846"/>
    </source>
</evidence>
<dbReference type="Proteomes" id="UP000004846">
    <property type="component" value="Unassembled WGS sequence"/>
</dbReference>
<sequence length="185" mass="20991">MSGFLLTLFDGKVIRTRFVTSISKEAKILSSAVETVTKLVTPILEEQNFELVEVEFVKEGKNWFLRVFIDKEGGIDIEECAFVSEKLSEKLDAMDPDPIPQAYFLEVSSPGAERPLKKESDYEQAVGKYIHISLYQAVDGEKQIEGTLVHLDSEQLTLSVKIKTRVKEMTFERKNIAKARLAIQF</sequence>
<feature type="domain" description="Ribosome maturation factor RimP N-terminal" evidence="4">
    <location>
        <begin position="39"/>
        <end position="113"/>
    </location>
</feature>
<dbReference type="HOGENOM" id="CLU_070525_2_0_9"/>
<keyword evidence="1 3" id="KW-0963">Cytoplasm</keyword>
<dbReference type="Pfam" id="PF02576">
    <property type="entry name" value="RimP_N"/>
    <property type="match status" value="1"/>
</dbReference>